<organism evidence="1 2">
    <name type="scientific">Phormidium yuhuli AB48</name>
    <dbReference type="NCBI Taxonomy" id="2940671"/>
    <lineage>
        <taxon>Bacteria</taxon>
        <taxon>Bacillati</taxon>
        <taxon>Cyanobacteriota</taxon>
        <taxon>Cyanophyceae</taxon>
        <taxon>Oscillatoriophycideae</taxon>
        <taxon>Oscillatoriales</taxon>
        <taxon>Oscillatoriaceae</taxon>
        <taxon>Phormidium</taxon>
        <taxon>Phormidium yuhuli</taxon>
    </lineage>
</organism>
<dbReference type="RefSeq" id="WP_252661265.1">
    <property type="nucleotide sequence ID" value="NZ_CP098611.1"/>
</dbReference>
<proteinExistence type="predicted"/>
<protein>
    <submittedName>
        <fullName evidence="1">Uncharacterized protein</fullName>
    </submittedName>
</protein>
<reference evidence="1" key="1">
    <citation type="submission" date="2022-06" db="EMBL/GenBank/DDBJ databases">
        <title>Genome sequence of Phormidium yuhuli AB48 isolated from an industrial photobioreactor environment.</title>
        <authorList>
            <person name="Qiu Y."/>
            <person name="Noonan A.J.C."/>
            <person name="Dofher K."/>
            <person name="Koch M."/>
            <person name="Kieft B."/>
            <person name="Lin X."/>
            <person name="Ziels R.M."/>
            <person name="Hallam S.J."/>
        </authorList>
    </citation>
    <scope>NUCLEOTIDE SEQUENCE</scope>
    <source>
        <strain evidence="1">AB48</strain>
    </source>
</reference>
<gene>
    <name evidence="1" type="ORF">NEA10_13740</name>
</gene>
<dbReference type="EMBL" id="CP098611">
    <property type="protein sequence ID" value="USR89916.1"/>
    <property type="molecule type" value="Genomic_DNA"/>
</dbReference>
<accession>A0ABY5AMC4</accession>
<evidence type="ECO:0000313" key="2">
    <source>
        <dbReference type="Proteomes" id="UP001056708"/>
    </source>
</evidence>
<keyword evidence="2" id="KW-1185">Reference proteome</keyword>
<evidence type="ECO:0000313" key="1">
    <source>
        <dbReference type="EMBL" id="USR89916.1"/>
    </source>
</evidence>
<dbReference type="Proteomes" id="UP001056708">
    <property type="component" value="Chromosome"/>
</dbReference>
<sequence>MEALRIITQPVNRQLAINLPPSFSGEQHYEVIVLPIPSEESIAPTPRRKPSPKLAGTARLMDDLTTPGTLDSDWQLS</sequence>
<name>A0ABY5AMC4_9CYAN</name>